<feature type="transmembrane region" description="Helical" evidence="2">
    <location>
        <begin position="60"/>
        <end position="84"/>
    </location>
</feature>
<dbReference type="Proteomes" id="UP000479710">
    <property type="component" value="Unassembled WGS sequence"/>
</dbReference>
<protein>
    <submittedName>
        <fullName evidence="3">Uncharacterized protein</fullName>
    </submittedName>
</protein>
<sequence length="106" mass="11531">MARVTADGDDRVVVGHPSIQFGGEVQPAVAGYPLPKEPPPQPSATVQRGRPEQRRSSPRMTFTAAFMAVILLELITHLFLATILQTHPSPITSNTIDPDTHHTRVS</sequence>
<evidence type="ECO:0000313" key="4">
    <source>
        <dbReference type="Proteomes" id="UP000479710"/>
    </source>
</evidence>
<accession>A0A6G1E764</accession>
<evidence type="ECO:0000256" key="2">
    <source>
        <dbReference type="SAM" id="Phobius"/>
    </source>
</evidence>
<keyword evidence="4" id="KW-1185">Reference proteome</keyword>
<feature type="region of interest" description="Disordered" evidence="1">
    <location>
        <begin position="24"/>
        <end position="59"/>
    </location>
</feature>
<evidence type="ECO:0000256" key="1">
    <source>
        <dbReference type="SAM" id="MobiDB-lite"/>
    </source>
</evidence>
<dbReference type="EMBL" id="SPHZ02000005">
    <property type="protein sequence ID" value="KAF0920501.1"/>
    <property type="molecule type" value="Genomic_DNA"/>
</dbReference>
<comment type="caution">
    <text evidence="3">The sequence shown here is derived from an EMBL/GenBank/DDBJ whole genome shotgun (WGS) entry which is preliminary data.</text>
</comment>
<keyword evidence="2" id="KW-0472">Membrane</keyword>
<evidence type="ECO:0000313" key="3">
    <source>
        <dbReference type="EMBL" id="KAF0920501.1"/>
    </source>
</evidence>
<keyword evidence="2" id="KW-1133">Transmembrane helix</keyword>
<dbReference type="AlphaFoldDB" id="A0A6G1E764"/>
<name>A0A6G1E764_9ORYZ</name>
<proteinExistence type="predicted"/>
<dbReference type="OrthoDB" id="10582355at2759"/>
<gene>
    <name evidence="3" type="ORF">E2562_035393</name>
</gene>
<keyword evidence="2" id="KW-0812">Transmembrane</keyword>
<reference evidence="3 4" key="1">
    <citation type="submission" date="2019-11" db="EMBL/GenBank/DDBJ databases">
        <title>Whole genome sequence of Oryza granulata.</title>
        <authorList>
            <person name="Li W."/>
        </authorList>
    </citation>
    <scope>NUCLEOTIDE SEQUENCE [LARGE SCALE GENOMIC DNA]</scope>
    <source>
        <strain evidence="4">cv. Menghai</strain>
        <tissue evidence="3">Leaf</tissue>
    </source>
</reference>
<organism evidence="3 4">
    <name type="scientific">Oryza meyeriana var. granulata</name>
    <dbReference type="NCBI Taxonomy" id="110450"/>
    <lineage>
        <taxon>Eukaryota</taxon>
        <taxon>Viridiplantae</taxon>
        <taxon>Streptophyta</taxon>
        <taxon>Embryophyta</taxon>
        <taxon>Tracheophyta</taxon>
        <taxon>Spermatophyta</taxon>
        <taxon>Magnoliopsida</taxon>
        <taxon>Liliopsida</taxon>
        <taxon>Poales</taxon>
        <taxon>Poaceae</taxon>
        <taxon>BOP clade</taxon>
        <taxon>Oryzoideae</taxon>
        <taxon>Oryzeae</taxon>
        <taxon>Oryzinae</taxon>
        <taxon>Oryza</taxon>
        <taxon>Oryza meyeriana</taxon>
    </lineage>
</organism>